<dbReference type="InterPro" id="IPR029016">
    <property type="entry name" value="GAF-like_dom_sf"/>
</dbReference>
<dbReference type="Pfam" id="PF13185">
    <property type="entry name" value="GAF_2"/>
    <property type="match status" value="1"/>
</dbReference>
<dbReference type="SUPFAM" id="SSF55781">
    <property type="entry name" value="GAF domain-like"/>
    <property type="match status" value="1"/>
</dbReference>
<dbReference type="Pfam" id="PF03861">
    <property type="entry name" value="ANTAR"/>
    <property type="match status" value="1"/>
</dbReference>
<dbReference type="SMART" id="SM01012">
    <property type="entry name" value="ANTAR"/>
    <property type="match status" value="1"/>
</dbReference>
<accession>A0A1M7TK33</accession>
<dbReference type="InterPro" id="IPR011006">
    <property type="entry name" value="CheY-like_superfamily"/>
</dbReference>
<dbReference type="SMART" id="SM00065">
    <property type="entry name" value="GAF"/>
    <property type="match status" value="1"/>
</dbReference>
<dbReference type="Proteomes" id="UP000184428">
    <property type="component" value="Unassembled WGS sequence"/>
</dbReference>
<dbReference type="InterPro" id="IPR003018">
    <property type="entry name" value="GAF"/>
</dbReference>
<keyword evidence="1" id="KW-0808">Transferase</keyword>
<evidence type="ECO:0000313" key="6">
    <source>
        <dbReference type="EMBL" id="SHN71077.1"/>
    </source>
</evidence>
<dbReference type="RefSeq" id="WP_072916801.1">
    <property type="nucleotide sequence ID" value="NZ_FRDM01000007.1"/>
</dbReference>
<name>A0A1M7TK33_9ACTN</name>
<dbReference type="GO" id="GO:0003723">
    <property type="term" value="F:RNA binding"/>
    <property type="evidence" value="ECO:0007669"/>
    <property type="project" value="InterPro"/>
</dbReference>
<keyword evidence="2" id="KW-0418">Kinase</keyword>
<gene>
    <name evidence="6" type="ORF">SAMN05660350_01839</name>
</gene>
<dbReference type="GO" id="GO:0016301">
    <property type="term" value="F:kinase activity"/>
    <property type="evidence" value="ECO:0007669"/>
    <property type="project" value="UniProtKB-KW"/>
</dbReference>
<dbReference type="AlphaFoldDB" id="A0A1M7TK33"/>
<dbReference type="EMBL" id="FRDM01000007">
    <property type="protein sequence ID" value="SHN71077.1"/>
    <property type="molecule type" value="Genomic_DNA"/>
</dbReference>
<protein>
    <submittedName>
        <fullName evidence="6">GAF domain-containing protein</fullName>
    </submittedName>
</protein>
<reference evidence="6 7" key="1">
    <citation type="submission" date="2016-12" db="EMBL/GenBank/DDBJ databases">
        <authorList>
            <person name="Song W.-J."/>
            <person name="Kurnit D.M."/>
        </authorList>
    </citation>
    <scope>NUCLEOTIDE SEQUENCE [LARGE SCALE GENOMIC DNA]</scope>
    <source>
        <strain evidence="6 7">DSM 43162</strain>
    </source>
</reference>
<evidence type="ECO:0000256" key="2">
    <source>
        <dbReference type="ARBA" id="ARBA00022777"/>
    </source>
</evidence>
<dbReference type="Gene3D" id="3.30.450.40">
    <property type="match status" value="1"/>
</dbReference>
<sequence>MTEQSTFNQRLAAIARALLHEPDVQATLQRTVADAARTLDGEPYVSVSLVLRRRQVETPVYSDERALRADQLQYQLGVGPCLDAVWHQDSFHIDDLTTEQLYVDWSRRVVAEIGIRSSLSLQLFTDPDNVVSLGALNLYSPQPGSFDTDTRAEAVAFAAHAAIALHSAQTEAHLRSGMVTRTVIGQAEGILMERLKITADQAFGVLSRVSQHRNRKLRDVAQNLVETGEIPDS</sequence>
<evidence type="ECO:0000313" key="7">
    <source>
        <dbReference type="Proteomes" id="UP000184428"/>
    </source>
</evidence>
<dbReference type="PIRSF" id="PIRSF036625">
    <property type="entry name" value="GAF_ANTAR"/>
    <property type="match status" value="1"/>
</dbReference>
<evidence type="ECO:0000256" key="1">
    <source>
        <dbReference type="ARBA" id="ARBA00022679"/>
    </source>
</evidence>
<dbReference type="PROSITE" id="PS50921">
    <property type="entry name" value="ANTAR"/>
    <property type="match status" value="1"/>
</dbReference>
<dbReference type="InterPro" id="IPR005561">
    <property type="entry name" value="ANTAR"/>
</dbReference>
<evidence type="ECO:0000256" key="3">
    <source>
        <dbReference type="ARBA" id="ARBA00023015"/>
    </source>
</evidence>
<proteinExistence type="predicted"/>
<dbReference type="Gene3D" id="1.10.10.10">
    <property type="entry name" value="Winged helix-like DNA-binding domain superfamily/Winged helix DNA-binding domain"/>
    <property type="match status" value="1"/>
</dbReference>
<feature type="domain" description="ANTAR" evidence="5">
    <location>
        <begin position="164"/>
        <end position="225"/>
    </location>
</feature>
<dbReference type="InterPro" id="IPR012074">
    <property type="entry name" value="GAF_ANTAR"/>
</dbReference>
<keyword evidence="3" id="KW-0805">Transcription regulation</keyword>
<dbReference type="SUPFAM" id="SSF52172">
    <property type="entry name" value="CheY-like"/>
    <property type="match status" value="1"/>
</dbReference>
<evidence type="ECO:0000259" key="5">
    <source>
        <dbReference type="PROSITE" id="PS50921"/>
    </source>
</evidence>
<organism evidence="6 7">
    <name type="scientific">Geodermatophilus obscurus</name>
    <dbReference type="NCBI Taxonomy" id="1861"/>
    <lineage>
        <taxon>Bacteria</taxon>
        <taxon>Bacillati</taxon>
        <taxon>Actinomycetota</taxon>
        <taxon>Actinomycetes</taxon>
        <taxon>Geodermatophilales</taxon>
        <taxon>Geodermatophilaceae</taxon>
        <taxon>Geodermatophilus</taxon>
    </lineage>
</organism>
<evidence type="ECO:0000256" key="4">
    <source>
        <dbReference type="ARBA" id="ARBA00023163"/>
    </source>
</evidence>
<dbReference type="InterPro" id="IPR036388">
    <property type="entry name" value="WH-like_DNA-bd_sf"/>
</dbReference>
<keyword evidence="4" id="KW-0804">Transcription</keyword>